<dbReference type="OrthoDB" id="4366798at2759"/>
<feature type="compositionally biased region" description="Polar residues" evidence="1">
    <location>
        <begin position="304"/>
        <end position="313"/>
    </location>
</feature>
<dbReference type="EnsemblFungi" id="MAPG_01763T0">
    <property type="protein sequence ID" value="MAPG_01763T0"/>
    <property type="gene ID" value="MAPG_01763"/>
</dbReference>
<feature type="region of interest" description="Disordered" evidence="1">
    <location>
        <begin position="195"/>
        <end position="482"/>
    </location>
</feature>
<reference evidence="4" key="2">
    <citation type="submission" date="2010-05" db="EMBL/GenBank/DDBJ databases">
        <title>The genome sequence of Magnaporthe poae strain ATCC 64411.</title>
        <authorList>
            <person name="Ma L.-J."/>
            <person name="Dead R."/>
            <person name="Young S."/>
            <person name="Zeng Q."/>
            <person name="Koehrsen M."/>
            <person name="Alvarado L."/>
            <person name="Berlin A."/>
            <person name="Chapman S.B."/>
            <person name="Chen Z."/>
            <person name="Freedman E."/>
            <person name="Gellesch M."/>
            <person name="Goldberg J."/>
            <person name="Griggs A."/>
            <person name="Gujja S."/>
            <person name="Heilman E.R."/>
            <person name="Heiman D."/>
            <person name="Hepburn T."/>
            <person name="Howarth C."/>
            <person name="Jen D."/>
            <person name="Larson L."/>
            <person name="Mehta T."/>
            <person name="Neiman D."/>
            <person name="Pearson M."/>
            <person name="Roberts A."/>
            <person name="Saif S."/>
            <person name="Shea T."/>
            <person name="Shenoy N."/>
            <person name="Sisk P."/>
            <person name="Stolte C."/>
            <person name="Sykes S."/>
            <person name="Walk T."/>
            <person name="White J."/>
            <person name="Yandava C."/>
            <person name="Haas B."/>
            <person name="Nusbaum C."/>
            <person name="Birren B."/>
        </authorList>
    </citation>
    <scope>NUCLEOTIDE SEQUENCE [LARGE SCALE GENOMIC DNA]</scope>
    <source>
        <strain evidence="4">ATCC 64411 / 73-15</strain>
    </source>
</reference>
<dbReference type="VEuPathDB" id="FungiDB:MAPG_01763"/>
<dbReference type="Proteomes" id="UP000011715">
    <property type="component" value="Unassembled WGS sequence"/>
</dbReference>
<protein>
    <submittedName>
        <fullName evidence="2 3">Uncharacterized protein</fullName>
    </submittedName>
</protein>
<dbReference type="OMA" id="FLEIHNT"/>
<reference evidence="2" key="1">
    <citation type="submission" date="2010-05" db="EMBL/GenBank/DDBJ databases">
        <title>The Genome Sequence of Magnaporthe poae strain ATCC 64411.</title>
        <authorList>
            <consortium name="The Broad Institute Genome Sequencing Platform"/>
            <consortium name="Broad Institute Genome Sequencing Center for Infectious Disease"/>
            <person name="Ma L.-J."/>
            <person name="Dead R."/>
            <person name="Young S."/>
            <person name="Zeng Q."/>
            <person name="Koehrsen M."/>
            <person name="Alvarado L."/>
            <person name="Berlin A."/>
            <person name="Chapman S.B."/>
            <person name="Chen Z."/>
            <person name="Freedman E."/>
            <person name="Gellesch M."/>
            <person name="Goldberg J."/>
            <person name="Griggs A."/>
            <person name="Gujja S."/>
            <person name="Heilman E.R."/>
            <person name="Heiman D."/>
            <person name="Hepburn T."/>
            <person name="Howarth C."/>
            <person name="Jen D."/>
            <person name="Larson L."/>
            <person name="Mehta T."/>
            <person name="Neiman D."/>
            <person name="Pearson M."/>
            <person name="Roberts A."/>
            <person name="Saif S."/>
            <person name="Shea T."/>
            <person name="Shenoy N."/>
            <person name="Sisk P."/>
            <person name="Stolte C."/>
            <person name="Sykes S."/>
            <person name="Walk T."/>
            <person name="White J."/>
            <person name="Yandava C."/>
            <person name="Haas B."/>
            <person name="Nusbaum C."/>
            <person name="Birren B."/>
        </authorList>
    </citation>
    <scope>NUCLEOTIDE SEQUENCE</scope>
    <source>
        <strain evidence="2">ATCC 64411</strain>
    </source>
</reference>
<gene>
    <name evidence="2" type="ORF">MAPG_01763</name>
</gene>
<evidence type="ECO:0000313" key="4">
    <source>
        <dbReference type="Proteomes" id="UP000011715"/>
    </source>
</evidence>
<feature type="compositionally biased region" description="Polar residues" evidence="1">
    <location>
        <begin position="268"/>
        <end position="277"/>
    </location>
</feature>
<dbReference type="EMBL" id="GL876966">
    <property type="protein sequence ID" value="KLU82694.1"/>
    <property type="molecule type" value="Genomic_DNA"/>
</dbReference>
<proteinExistence type="predicted"/>
<feature type="compositionally biased region" description="Basic and acidic residues" evidence="1">
    <location>
        <begin position="451"/>
        <end position="473"/>
    </location>
</feature>
<keyword evidence="4" id="KW-1185">Reference proteome</keyword>
<evidence type="ECO:0000313" key="3">
    <source>
        <dbReference type="EnsemblFungi" id="MAPG_01763T0"/>
    </source>
</evidence>
<sequence length="482" mass="53642">MNGTLPKPDYGANPNWDWPWDKFELEPDALFTTLHERFNTRTCPIQEFRGFLLDVRQCARDSDDQAEFYANLDRRRDERVAELERAWLNVRCLMKTYYRKRLGQCQEPCCLDRLAAGKKEASKANGQTANDTPTDHYDWFRVMSGSMAFDAMVRYFDGFVRDLRQQQEEERKKEEERYRKEDEIFRQTLARAQAELDKRRKDTASKGAGGSATGEPTPLAKTAAANPTSPSPSPSVLPDGGPATAEKPPTQQSPISVSPLDTDDAASERSTQTLATTPSPPRGETEKDGLEKTQTQVFDEGISLNATTKTCPQGPSRKRRRTSDGGEAEDEEGREQVEQVGTGDRLHRQPQSCNKRRRVSSPSSLLGGDLAAASHGAHPPAPGMSPVEPQEAPTATATTARGLQNGTLDDGELVDDPSRPAYTTTTSEAAEAEAAVGKEPLEPPLPDDMEHEWWDMPDGEERVSYTQDPRMDDDPGWDFWYG</sequence>
<dbReference type="EMBL" id="ADBL01000434">
    <property type="status" value="NOT_ANNOTATED_CDS"/>
    <property type="molecule type" value="Genomic_DNA"/>
</dbReference>
<organism evidence="3 4">
    <name type="scientific">Magnaporthiopsis poae (strain ATCC 64411 / 73-15)</name>
    <name type="common">Kentucky bluegrass fungus</name>
    <name type="synonym">Magnaporthe poae</name>
    <dbReference type="NCBI Taxonomy" id="644358"/>
    <lineage>
        <taxon>Eukaryota</taxon>
        <taxon>Fungi</taxon>
        <taxon>Dikarya</taxon>
        <taxon>Ascomycota</taxon>
        <taxon>Pezizomycotina</taxon>
        <taxon>Sordariomycetes</taxon>
        <taxon>Sordariomycetidae</taxon>
        <taxon>Magnaporthales</taxon>
        <taxon>Magnaporthaceae</taxon>
        <taxon>Magnaporthiopsis</taxon>
    </lineage>
</organism>
<dbReference type="eggNOG" id="ENOG502T4C1">
    <property type="taxonomic scope" value="Eukaryota"/>
</dbReference>
<feature type="compositionally biased region" description="Basic and acidic residues" evidence="1">
    <location>
        <begin position="195"/>
        <end position="204"/>
    </location>
</feature>
<reference evidence="3" key="5">
    <citation type="submission" date="2015-06" db="UniProtKB">
        <authorList>
            <consortium name="EnsemblFungi"/>
        </authorList>
    </citation>
    <scope>IDENTIFICATION</scope>
    <source>
        <strain evidence="3">ATCC 64411</strain>
    </source>
</reference>
<dbReference type="AlphaFoldDB" id="A0A0C4DPJ5"/>
<reference evidence="2" key="3">
    <citation type="submission" date="2011-03" db="EMBL/GenBank/DDBJ databases">
        <title>Annotation of Magnaporthe poae ATCC 64411.</title>
        <authorList>
            <person name="Ma L.-J."/>
            <person name="Dead R."/>
            <person name="Young S.K."/>
            <person name="Zeng Q."/>
            <person name="Gargeya S."/>
            <person name="Fitzgerald M."/>
            <person name="Haas B."/>
            <person name="Abouelleil A."/>
            <person name="Alvarado L."/>
            <person name="Arachchi H.M."/>
            <person name="Berlin A."/>
            <person name="Brown A."/>
            <person name="Chapman S.B."/>
            <person name="Chen Z."/>
            <person name="Dunbar C."/>
            <person name="Freedman E."/>
            <person name="Gearin G."/>
            <person name="Gellesch M."/>
            <person name="Goldberg J."/>
            <person name="Griggs A."/>
            <person name="Gujja S."/>
            <person name="Heiman D."/>
            <person name="Howarth C."/>
            <person name="Larson L."/>
            <person name="Lui A."/>
            <person name="MacDonald P.J.P."/>
            <person name="Mehta T."/>
            <person name="Montmayeur A."/>
            <person name="Murphy C."/>
            <person name="Neiman D."/>
            <person name="Pearson M."/>
            <person name="Priest M."/>
            <person name="Roberts A."/>
            <person name="Saif S."/>
            <person name="Shea T."/>
            <person name="Shenoy N."/>
            <person name="Sisk P."/>
            <person name="Stolte C."/>
            <person name="Sykes S."/>
            <person name="Yandava C."/>
            <person name="Wortman J."/>
            <person name="Nusbaum C."/>
            <person name="Birren B."/>
        </authorList>
    </citation>
    <scope>NUCLEOTIDE SEQUENCE</scope>
    <source>
        <strain evidence="2">ATCC 64411</strain>
    </source>
</reference>
<evidence type="ECO:0000313" key="2">
    <source>
        <dbReference type="EMBL" id="KLU82694.1"/>
    </source>
</evidence>
<accession>A0A0C4DPJ5</accession>
<name>A0A0C4DPJ5_MAGP6</name>
<feature type="compositionally biased region" description="Low complexity" evidence="1">
    <location>
        <begin position="421"/>
        <end position="435"/>
    </location>
</feature>
<reference evidence="3" key="4">
    <citation type="journal article" date="2015" name="G3 (Bethesda)">
        <title>Genome sequences of three phytopathogenic species of the Magnaporthaceae family of fungi.</title>
        <authorList>
            <person name="Okagaki L.H."/>
            <person name="Nunes C.C."/>
            <person name="Sailsbery J."/>
            <person name="Clay B."/>
            <person name="Brown D."/>
            <person name="John T."/>
            <person name="Oh Y."/>
            <person name="Young N."/>
            <person name="Fitzgerald M."/>
            <person name="Haas B.J."/>
            <person name="Zeng Q."/>
            <person name="Young S."/>
            <person name="Adiconis X."/>
            <person name="Fan L."/>
            <person name="Levin J.Z."/>
            <person name="Mitchell T.K."/>
            <person name="Okubara P.A."/>
            <person name="Farman M.L."/>
            <person name="Kohn L.M."/>
            <person name="Birren B."/>
            <person name="Ma L.-J."/>
            <person name="Dean R.A."/>
        </authorList>
    </citation>
    <scope>NUCLEOTIDE SEQUENCE</scope>
    <source>
        <strain evidence="3">ATCC 64411 / 73-15</strain>
    </source>
</reference>
<evidence type="ECO:0000256" key="1">
    <source>
        <dbReference type="SAM" id="MobiDB-lite"/>
    </source>
</evidence>